<keyword evidence="6" id="KW-1185">Reference proteome</keyword>
<dbReference type="PANTHER" id="PTHR42647">
    <property type="entry name" value="SBP (S-RIBONUCLEASE BINDING PROTEIN) FAMILY PROTEIN"/>
    <property type="match status" value="1"/>
</dbReference>
<evidence type="ECO:0000256" key="1">
    <source>
        <dbReference type="ARBA" id="ARBA00022723"/>
    </source>
</evidence>
<evidence type="ECO:0008006" key="7">
    <source>
        <dbReference type="Google" id="ProtNLM"/>
    </source>
</evidence>
<keyword evidence="3" id="KW-0862">Zinc</keyword>
<evidence type="ECO:0000256" key="4">
    <source>
        <dbReference type="SAM" id="MobiDB-lite"/>
    </source>
</evidence>
<gene>
    <name evidence="5" type="ORF">CRG98_022780</name>
</gene>
<dbReference type="Proteomes" id="UP000233551">
    <property type="component" value="Unassembled WGS sequence"/>
</dbReference>
<dbReference type="Gene3D" id="3.30.40.10">
    <property type="entry name" value="Zinc/RING finger domain, C3HC4 (zinc finger)"/>
    <property type="match status" value="1"/>
</dbReference>
<dbReference type="GO" id="GO:0004842">
    <property type="term" value="F:ubiquitin-protein transferase activity"/>
    <property type="evidence" value="ECO:0007669"/>
    <property type="project" value="TreeGrafter"/>
</dbReference>
<dbReference type="EMBL" id="PGOL01001567">
    <property type="protein sequence ID" value="PKI56822.1"/>
    <property type="molecule type" value="Genomic_DNA"/>
</dbReference>
<reference evidence="5 6" key="1">
    <citation type="submission" date="2017-11" db="EMBL/GenBank/DDBJ databases">
        <title>De-novo sequencing of pomegranate (Punica granatum L.) genome.</title>
        <authorList>
            <person name="Akparov Z."/>
            <person name="Amiraslanov A."/>
            <person name="Hajiyeva S."/>
            <person name="Abbasov M."/>
            <person name="Kaur K."/>
            <person name="Hamwieh A."/>
            <person name="Solovyev V."/>
            <person name="Salamov A."/>
            <person name="Braich B."/>
            <person name="Kosarev P."/>
            <person name="Mahmoud A."/>
            <person name="Hajiyev E."/>
            <person name="Babayeva S."/>
            <person name="Izzatullayeva V."/>
            <person name="Mammadov A."/>
            <person name="Mammadov A."/>
            <person name="Sharifova S."/>
            <person name="Ojaghi J."/>
            <person name="Eynullazada K."/>
            <person name="Bayramov B."/>
            <person name="Abdulazimova A."/>
            <person name="Shahmuradov I."/>
        </authorList>
    </citation>
    <scope>NUCLEOTIDE SEQUENCE [LARGE SCALE GENOMIC DNA]</scope>
    <source>
        <strain evidence="6">cv. AG2017</strain>
        <tissue evidence="5">Leaf</tissue>
    </source>
</reference>
<feature type="region of interest" description="Disordered" evidence="4">
    <location>
        <begin position="270"/>
        <end position="291"/>
    </location>
</feature>
<organism evidence="5 6">
    <name type="scientific">Punica granatum</name>
    <name type="common">Pomegranate</name>
    <dbReference type="NCBI Taxonomy" id="22663"/>
    <lineage>
        <taxon>Eukaryota</taxon>
        <taxon>Viridiplantae</taxon>
        <taxon>Streptophyta</taxon>
        <taxon>Embryophyta</taxon>
        <taxon>Tracheophyta</taxon>
        <taxon>Spermatophyta</taxon>
        <taxon>Magnoliopsida</taxon>
        <taxon>eudicotyledons</taxon>
        <taxon>Gunneridae</taxon>
        <taxon>Pentapetalae</taxon>
        <taxon>rosids</taxon>
        <taxon>malvids</taxon>
        <taxon>Myrtales</taxon>
        <taxon>Lythraceae</taxon>
        <taxon>Punica</taxon>
    </lineage>
</organism>
<keyword evidence="2" id="KW-0863">Zinc-finger</keyword>
<evidence type="ECO:0000256" key="2">
    <source>
        <dbReference type="ARBA" id="ARBA00022771"/>
    </source>
</evidence>
<dbReference type="Pfam" id="PF13920">
    <property type="entry name" value="zf-C3HC4_3"/>
    <property type="match status" value="1"/>
</dbReference>
<sequence length="336" mass="36588">MAVEARHLDNLFRCQPQSISNRRDFIGSKPDGTAMYNTGTTQIECAALPLSTPSSAMPLLHHEVIVPPALYQSTIGDGVLPVKSYSGLTTFNNSVPGPPRKRSRDMINYACDGSQMAPQKIRLVSVDQDIALGTRRQQSDLDRLIAQQPERMRLEVEEKVRQQSKELLTDIHEGIARKLREKDEEIQRMGKLNWVMQERIKTLCVENQLLRSLAQTSEAAANTLRSNLEQVLAVAHVAEDRHPFSAAAAAVEEDAESCCASSSSGKRAAKEKDHRVAVAGSGSRGPRGACRGCGKKEPCVLLLPCRHLCLCAACGSVLHGCPVCGSVMTGTVHVNI</sequence>
<proteinExistence type="predicted"/>
<name>A0A2I0JKN0_PUNGR</name>
<evidence type="ECO:0000313" key="6">
    <source>
        <dbReference type="Proteomes" id="UP000233551"/>
    </source>
</evidence>
<dbReference type="AlphaFoldDB" id="A0A2I0JKN0"/>
<dbReference type="GO" id="GO:0043067">
    <property type="term" value="P:regulation of programmed cell death"/>
    <property type="evidence" value="ECO:0007669"/>
    <property type="project" value="TreeGrafter"/>
</dbReference>
<evidence type="ECO:0000256" key="3">
    <source>
        <dbReference type="ARBA" id="ARBA00022833"/>
    </source>
</evidence>
<dbReference type="InterPro" id="IPR013083">
    <property type="entry name" value="Znf_RING/FYVE/PHD"/>
</dbReference>
<accession>A0A2I0JKN0</accession>
<protein>
    <recommendedName>
        <fullName evidence="7">BOI-related E3 ubiquitin-protein ligase 1-like</fullName>
    </recommendedName>
</protein>
<dbReference type="CDD" id="cd16649">
    <property type="entry name" value="mRING-HC-C3HC5_CGRF1-like"/>
    <property type="match status" value="1"/>
</dbReference>
<keyword evidence="1" id="KW-0479">Metal-binding</keyword>
<comment type="caution">
    <text evidence="5">The sequence shown here is derived from an EMBL/GenBank/DDBJ whole genome shotgun (WGS) entry which is preliminary data.</text>
</comment>
<evidence type="ECO:0000313" key="5">
    <source>
        <dbReference type="EMBL" id="PKI56822.1"/>
    </source>
</evidence>
<dbReference type="GO" id="GO:0008270">
    <property type="term" value="F:zinc ion binding"/>
    <property type="evidence" value="ECO:0007669"/>
    <property type="project" value="UniProtKB-KW"/>
</dbReference>
<dbReference type="STRING" id="22663.A0A2I0JKN0"/>
<dbReference type="PANTHER" id="PTHR42647:SF55">
    <property type="entry name" value="BOI-RELATED E3 UBIQUITIN-PROTEIN LIGASE 1"/>
    <property type="match status" value="1"/>
</dbReference>